<dbReference type="Gene3D" id="3.55.40.20">
    <property type="entry name" value="Iron/manganese superoxide dismutase, C-terminal domain"/>
    <property type="match status" value="1"/>
</dbReference>
<evidence type="ECO:0000256" key="7">
    <source>
        <dbReference type="PIRSR" id="PIRSR000349-1"/>
    </source>
</evidence>
<comment type="function">
    <text evidence="8">Destroys radicals which are normally produced within the cells and which are toxic to biological systems.</text>
</comment>
<dbReference type="AlphaFoldDB" id="Q8D1W1"/>
<evidence type="ECO:0000259" key="10">
    <source>
        <dbReference type="Pfam" id="PF02777"/>
    </source>
</evidence>
<evidence type="ECO:0000256" key="2">
    <source>
        <dbReference type="ARBA" id="ARBA00008714"/>
    </source>
</evidence>
<dbReference type="InterPro" id="IPR019831">
    <property type="entry name" value="Mn/Fe_SOD_N"/>
</dbReference>
<dbReference type="KEGG" id="wbr:sodA"/>
<evidence type="ECO:0000256" key="5">
    <source>
        <dbReference type="ARBA" id="ARBA00023002"/>
    </source>
</evidence>
<protein>
    <recommendedName>
        <fullName evidence="3 8">Superoxide dismutase</fullName>
        <ecNumber evidence="3 8">1.15.1.1</ecNumber>
    </recommendedName>
</protein>
<feature type="binding site" evidence="7">
    <location>
        <position position="174"/>
    </location>
    <ligand>
        <name>Mn(2+)</name>
        <dbReference type="ChEBI" id="CHEBI:29035"/>
    </ligand>
</feature>
<gene>
    <name evidence="11" type="primary">sodA</name>
</gene>
<dbReference type="SUPFAM" id="SSF54719">
    <property type="entry name" value="Fe,Mn superoxide dismutase (SOD), C-terminal domain"/>
    <property type="match status" value="1"/>
</dbReference>
<dbReference type="GO" id="GO:0046872">
    <property type="term" value="F:metal ion binding"/>
    <property type="evidence" value="ECO:0007669"/>
    <property type="project" value="UniProtKB-KW"/>
</dbReference>
<dbReference type="InterPro" id="IPR036324">
    <property type="entry name" value="Mn/Fe_SOD_N_sf"/>
</dbReference>
<evidence type="ECO:0000256" key="4">
    <source>
        <dbReference type="ARBA" id="ARBA00022723"/>
    </source>
</evidence>
<accession>Q8D1W1</accession>
<evidence type="ECO:0000256" key="3">
    <source>
        <dbReference type="ARBA" id="ARBA00012682"/>
    </source>
</evidence>
<evidence type="ECO:0000313" key="11">
    <source>
        <dbReference type="EMBL" id="BAC24741.1"/>
    </source>
</evidence>
<proteinExistence type="inferred from homology"/>
<dbReference type="EMBL" id="BA000021">
    <property type="protein sequence ID" value="BAC24741.1"/>
    <property type="molecule type" value="Genomic_DNA"/>
</dbReference>
<reference evidence="11 12" key="1">
    <citation type="journal article" date="2002" name="Nat. Genet.">
        <title>Genome sequence of the endocellular obligate symbiont of tsetse flies, Wigglesworthia glossinidia.</title>
        <authorList>
            <person name="Akman L."/>
            <person name="Yamashita A."/>
            <person name="Watanabe H."/>
            <person name="Oshima K."/>
            <person name="Shiba T."/>
            <person name="Hattori M."/>
            <person name="Aksoy S."/>
        </authorList>
    </citation>
    <scope>NUCLEOTIDE SEQUENCE [LARGE SCALE GENOMIC DNA]</scope>
</reference>
<dbReference type="InterPro" id="IPR036314">
    <property type="entry name" value="SOD_C_sf"/>
</dbReference>
<evidence type="ECO:0000256" key="1">
    <source>
        <dbReference type="ARBA" id="ARBA00002170"/>
    </source>
</evidence>
<dbReference type="HOGENOM" id="CLU_031625_0_1_6"/>
<dbReference type="STRING" id="36870.gene:10369107"/>
<dbReference type="Pfam" id="PF02777">
    <property type="entry name" value="Sod_Fe_C"/>
    <property type="match status" value="1"/>
</dbReference>
<feature type="binding site" evidence="7">
    <location>
        <position position="27"/>
    </location>
    <ligand>
        <name>Mn(2+)</name>
        <dbReference type="ChEBI" id="CHEBI:29035"/>
    </ligand>
</feature>
<dbReference type="eggNOG" id="COG0605">
    <property type="taxonomic scope" value="Bacteria"/>
</dbReference>
<feature type="binding site" evidence="7">
    <location>
        <position position="170"/>
    </location>
    <ligand>
        <name>Mn(2+)</name>
        <dbReference type="ChEBI" id="CHEBI:29035"/>
    </ligand>
</feature>
<dbReference type="Pfam" id="PF00081">
    <property type="entry name" value="Sod_Fe_N"/>
    <property type="match status" value="1"/>
</dbReference>
<sequence length="208" mass="24804">MSFTLPDLNYSYNDLEPFFDRETMKIHHTKHHQAYIDNSNNIIKLFPNISNISIEKIIKNLDVVPSSHRLILRNNLGGHFNHSFFWKTLEKNKKPINKSFENIINSYFGSFDKFKEIFEDTGMKHFGSGWVWLIKNKNNKLSIVSTLNQDNPIMGVNVCKSFGYPLLGLDLWEHAYYLKYQNRRKEYIQAFWNLVNWDIVYDRFLNNK</sequence>
<feature type="domain" description="Manganese/iron superoxide dismutase N-terminal" evidence="9">
    <location>
        <begin position="2"/>
        <end position="89"/>
    </location>
</feature>
<evidence type="ECO:0000313" key="12">
    <source>
        <dbReference type="Proteomes" id="UP000000562"/>
    </source>
</evidence>
<dbReference type="Gene3D" id="1.10.287.990">
    <property type="entry name" value="Fe,Mn superoxide dismutase (SOD) domain"/>
    <property type="match status" value="1"/>
</dbReference>
<name>Q8D1W1_WIGBR</name>
<dbReference type="InterPro" id="IPR001189">
    <property type="entry name" value="Mn/Fe_SOD"/>
</dbReference>
<dbReference type="EC" id="1.15.1.1" evidence="3 8"/>
<comment type="catalytic activity">
    <reaction evidence="6 8">
        <text>2 superoxide + 2 H(+) = H2O2 + O2</text>
        <dbReference type="Rhea" id="RHEA:20696"/>
        <dbReference type="ChEBI" id="CHEBI:15378"/>
        <dbReference type="ChEBI" id="CHEBI:15379"/>
        <dbReference type="ChEBI" id="CHEBI:16240"/>
        <dbReference type="ChEBI" id="CHEBI:18421"/>
        <dbReference type="EC" id="1.15.1.1"/>
    </reaction>
</comment>
<comment type="similarity">
    <text evidence="2 8">Belongs to the iron/manganese superoxide dismutase family.</text>
</comment>
<dbReference type="GO" id="GO:0004784">
    <property type="term" value="F:superoxide dismutase activity"/>
    <property type="evidence" value="ECO:0007669"/>
    <property type="project" value="UniProtKB-EC"/>
</dbReference>
<comment type="function">
    <text evidence="1">Destroys superoxide anion radicals which are normally produced within the cells and which are toxic to biological systems.</text>
</comment>
<dbReference type="PRINTS" id="PR01703">
    <property type="entry name" value="MNSODISMTASE"/>
</dbReference>
<keyword evidence="5 8" id="KW-0560">Oxidoreductase</keyword>
<dbReference type="PROSITE" id="PS00088">
    <property type="entry name" value="SOD_MN"/>
    <property type="match status" value="1"/>
</dbReference>
<evidence type="ECO:0000256" key="6">
    <source>
        <dbReference type="ARBA" id="ARBA00049204"/>
    </source>
</evidence>
<dbReference type="InterPro" id="IPR019833">
    <property type="entry name" value="Mn/Fe_SOD_BS"/>
</dbReference>
<organism evidence="11 12">
    <name type="scientific">Wigglesworthia glossinidia brevipalpis</name>
    <dbReference type="NCBI Taxonomy" id="36870"/>
    <lineage>
        <taxon>Bacteria</taxon>
        <taxon>Pseudomonadati</taxon>
        <taxon>Pseudomonadota</taxon>
        <taxon>Gammaproteobacteria</taxon>
        <taxon>Enterobacterales</taxon>
        <taxon>Erwiniaceae</taxon>
        <taxon>Wigglesworthia</taxon>
    </lineage>
</organism>
<dbReference type="PANTHER" id="PTHR43595">
    <property type="entry name" value="37S RIBOSOMAL PROTEIN S26, MITOCHONDRIAL"/>
    <property type="match status" value="1"/>
</dbReference>
<dbReference type="SUPFAM" id="SSF46609">
    <property type="entry name" value="Fe,Mn superoxide dismutase (SOD), N-terminal domain"/>
    <property type="match status" value="1"/>
</dbReference>
<dbReference type="GO" id="GO:0005737">
    <property type="term" value="C:cytoplasm"/>
    <property type="evidence" value="ECO:0007669"/>
    <property type="project" value="TreeGrafter"/>
</dbReference>
<keyword evidence="4 7" id="KW-0479">Metal-binding</keyword>
<evidence type="ECO:0000256" key="8">
    <source>
        <dbReference type="RuleBase" id="RU000414"/>
    </source>
</evidence>
<dbReference type="InterPro" id="IPR019832">
    <property type="entry name" value="Mn/Fe_SOD_C"/>
</dbReference>
<evidence type="ECO:0000259" key="9">
    <source>
        <dbReference type="Pfam" id="PF00081"/>
    </source>
</evidence>
<dbReference type="OrthoDB" id="9803125at2"/>
<keyword evidence="12" id="KW-1185">Reference proteome</keyword>
<dbReference type="PIRSF" id="PIRSF000349">
    <property type="entry name" value="SODismutase"/>
    <property type="match status" value="1"/>
</dbReference>
<dbReference type="Proteomes" id="UP000000562">
    <property type="component" value="Chromosome"/>
</dbReference>
<dbReference type="PANTHER" id="PTHR43595:SF2">
    <property type="entry name" value="SMALL RIBOSOMAL SUBUNIT PROTEIN MS42"/>
    <property type="match status" value="1"/>
</dbReference>
<feature type="binding site" evidence="7">
    <location>
        <position position="82"/>
    </location>
    <ligand>
        <name>Mn(2+)</name>
        <dbReference type="ChEBI" id="CHEBI:29035"/>
    </ligand>
</feature>
<feature type="domain" description="Manganese/iron superoxide dismutase C-terminal" evidence="10">
    <location>
        <begin position="99"/>
        <end position="202"/>
    </location>
</feature>